<keyword evidence="6" id="KW-0564">Palmitate</keyword>
<dbReference type="InterPro" id="IPR008844">
    <property type="entry name" value="Spore_GerAC-like"/>
</dbReference>
<feature type="domain" description="Spore germination protein N-terminal" evidence="9">
    <location>
        <begin position="22"/>
        <end position="187"/>
    </location>
</feature>
<evidence type="ECO:0000313" key="10">
    <source>
        <dbReference type="EMBL" id="MDQ0273015.1"/>
    </source>
</evidence>
<dbReference type="PANTHER" id="PTHR35789">
    <property type="entry name" value="SPORE GERMINATION PROTEIN B3"/>
    <property type="match status" value="1"/>
</dbReference>
<evidence type="ECO:0000259" key="8">
    <source>
        <dbReference type="Pfam" id="PF05504"/>
    </source>
</evidence>
<feature type="domain" description="Spore germination GerAC-like C-terminal" evidence="8">
    <location>
        <begin position="198"/>
        <end position="354"/>
    </location>
</feature>
<evidence type="ECO:0000256" key="2">
    <source>
        <dbReference type="ARBA" id="ARBA00007886"/>
    </source>
</evidence>
<dbReference type="Proteomes" id="UP001238088">
    <property type="component" value="Unassembled WGS sequence"/>
</dbReference>
<evidence type="ECO:0000256" key="5">
    <source>
        <dbReference type="ARBA" id="ARBA00023136"/>
    </source>
</evidence>
<dbReference type="EMBL" id="JAUSUB010000032">
    <property type="protein sequence ID" value="MDQ0273015.1"/>
    <property type="molecule type" value="Genomic_DNA"/>
</dbReference>
<evidence type="ECO:0000256" key="3">
    <source>
        <dbReference type="ARBA" id="ARBA00022544"/>
    </source>
</evidence>
<protein>
    <submittedName>
        <fullName evidence="10">Spore germination protein</fullName>
    </submittedName>
</protein>
<keyword evidence="7" id="KW-0449">Lipoprotein</keyword>
<evidence type="ECO:0000259" key="9">
    <source>
        <dbReference type="Pfam" id="PF25198"/>
    </source>
</evidence>
<proteinExistence type="inferred from homology"/>
<comment type="subcellular location">
    <subcellularLocation>
        <location evidence="1">Membrane</location>
        <topology evidence="1">Lipid-anchor</topology>
    </subcellularLocation>
</comment>
<name>A0ABU0APR1_9BACI</name>
<dbReference type="InterPro" id="IPR038501">
    <property type="entry name" value="Spore_GerAC_C_sf"/>
</dbReference>
<dbReference type="Gene3D" id="3.30.300.210">
    <property type="entry name" value="Nutrient germinant receptor protein C, domain 3"/>
    <property type="match status" value="1"/>
</dbReference>
<evidence type="ECO:0000256" key="6">
    <source>
        <dbReference type="ARBA" id="ARBA00023139"/>
    </source>
</evidence>
<accession>A0ABU0APR1</accession>
<evidence type="ECO:0000256" key="1">
    <source>
        <dbReference type="ARBA" id="ARBA00004635"/>
    </source>
</evidence>
<dbReference type="PANTHER" id="PTHR35789:SF1">
    <property type="entry name" value="SPORE GERMINATION PROTEIN B3"/>
    <property type="match status" value="1"/>
</dbReference>
<comment type="similarity">
    <text evidence="2">Belongs to the GerABKC lipoprotein family.</text>
</comment>
<sequence>MKKRIVILLIAASICLTGCVEKKIVDEINIAIAAGFDSGDEKDKFKTTFLMQDFMKDMSVQNRTITTEGNLRREVLSDAHKQSPAPVVVGGMRLTLYEKSLAETGLGEYVDTYQRDASIGTRIYFATTEGKTEDALKADYGLQGNGSFISDMIEHNIRQGDVPKTNLAVFLHDYYQQGKDVYLPHLKKIDDQNIDIAGLMLFKDAKALFVLPSEKLFYFKLLVDQYSKGDFTVTLDNSEKASIHSIISKHKFKIEKKDPTHLTINIKVKGNIKEYTGHSLSPSRIKEISKELENKVEKECYELVEKFKEENIDPVGFGAFYKTKIRHFDFEKWKESYGDLTVDVNCDAAILETGAIY</sequence>
<dbReference type="Pfam" id="PF25198">
    <property type="entry name" value="Spore_GerAC_N"/>
    <property type="match status" value="1"/>
</dbReference>
<reference evidence="10 11" key="1">
    <citation type="submission" date="2023-07" db="EMBL/GenBank/DDBJ databases">
        <title>Genomic Encyclopedia of Type Strains, Phase IV (KMG-IV): sequencing the most valuable type-strain genomes for metagenomic binning, comparative biology and taxonomic classification.</title>
        <authorList>
            <person name="Goeker M."/>
        </authorList>
    </citation>
    <scope>NUCLEOTIDE SEQUENCE [LARGE SCALE GENOMIC DNA]</scope>
    <source>
        <strain evidence="10 11">DSM 23494</strain>
    </source>
</reference>
<dbReference type="NCBIfam" id="TIGR02887">
    <property type="entry name" value="spore_ger_x_C"/>
    <property type="match status" value="1"/>
</dbReference>
<keyword evidence="3" id="KW-0309">Germination</keyword>
<dbReference type="InterPro" id="IPR057336">
    <property type="entry name" value="GerAC_N"/>
</dbReference>
<dbReference type="Pfam" id="PF05504">
    <property type="entry name" value="Spore_GerAC"/>
    <property type="match status" value="1"/>
</dbReference>
<dbReference type="RefSeq" id="WP_307478557.1">
    <property type="nucleotide sequence ID" value="NZ_JAUSUB010000032.1"/>
</dbReference>
<keyword evidence="4" id="KW-0732">Signal</keyword>
<evidence type="ECO:0000256" key="7">
    <source>
        <dbReference type="ARBA" id="ARBA00023288"/>
    </source>
</evidence>
<evidence type="ECO:0000256" key="4">
    <source>
        <dbReference type="ARBA" id="ARBA00022729"/>
    </source>
</evidence>
<gene>
    <name evidence="10" type="ORF">J2S17_004909</name>
</gene>
<dbReference type="InterPro" id="IPR046953">
    <property type="entry name" value="Spore_GerAC-like_C"/>
</dbReference>
<comment type="caution">
    <text evidence="10">The sequence shown here is derived from an EMBL/GenBank/DDBJ whole genome shotgun (WGS) entry which is preliminary data.</text>
</comment>
<organism evidence="10 11">
    <name type="scientific">Cytobacillus purgationiresistens</name>
    <dbReference type="NCBI Taxonomy" id="863449"/>
    <lineage>
        <taxon>Bacteria</taxon>
        <taxon>Bacillati</taxon>
        <taxon>Bacillota</taxon>
        <taxon>Bacilli</taxon>
        <taxon>Bacillales</taxon>
        <taxon>Bacillaceae</taxon>
        <taxon>Cytobacillus</taxon>
    </lineage>
</organism>
<keyword evidence="11" id="KW-1185">Reference proteome</keyword>
<evidence type="ECO:0000313" key="11">
    <source>
        <dbReference type="Proteomes" id="UP001238088"/>
    </source>
</evidence>
<keyword evidence="5" id="KW-0472">Membrane</keyword>